<protein>
    <recommendedName>
        <fullName evidence="3">Outer membrane protein with beta-barrel domain</fullName>
    </recommendedName>
</protein>
<gene>
    <name evidence="1" type="ORF">IDJ76_09080</name>
</gene>
<sequence length="219" mass="24616">MATLLSKAQIGYDYAQYDLGFGGNINRVYGDAETIRSTPSAHISFTYNYTPYVNYVVEAQGGILEGGDVNSMSGRYFRNVYKAIVFRGQLQAGELIRYSDSKFFNGLKNLYVSAGFGYIMNSMHAINRQSYVITDYVTPGEDKSNELFLPIRLGYEFKFFNQYDEPSFKVDIGGTYNHDFGDGLDGFKAGTSKDNFIQYGITLKFAIGGVTSYRKKVSY</sequence>
<accession>A0A926S0R6</accession>
<evidence type="ECO:0000313" key="2">
    <source>
        <dbReference type="Proteomes" id="UP000619078"/>
    </source>
</evidence>
<dbReference type="Proteomes" id="UP000619078">
    <property type="component" value="Unassembled WGS sequence"/>
</dbReference>
<evidence type="ECO:0000313" key="1">
    <source>
        <dbReference type="EMBL" id="MBD1393250.1"/>
    </source>
</evidence>
<reference evidence="1" key="1">
    <citation type="submission" date="2020-09" db="EMBL/GenBank/DDBJ databases">
        <title>Novel species of Mucilaginibacter isolated from a glacier on the Tibetan Plateau.</title>
        <authorList>
            <person name="Liu Q."/>
            <person name="Xin Y.-H."/>
        </authorList>
    </citation>
    <scope>NUCLEOTIDE SEQUENCE</scope>
    <source>
        <strain evidence="1">ZB1P21</strain>
    </source>
</reference>
<keyword evidence="2" id="KW-1185">Reference proteome</keyword>
<dbReference type="EMBL" id="JACWMX010000003">
    <property type="protein sequence ID" value="MBD1393250.1"/>
    <property type="molecule type" value="Genomic_DNA"/>
</dbReference>
<proteinExistence type="predicted"/>
<name>A0A926S0R6_9SPHI</name>
<organism evidence="1 2">
    <name type="scientific">Mucilaginibacter glaciei</name>
    <dbReference type="NCBI Taxonomy" id="2772109"/>
    <lineage>
        <taxon>Bacteria</taxon>
        <taxon>Pseudomonadati</taxon>
        <taxon>Bacteroidota</taxon>
        <taxon>Sphingobacteriia</taxon>
        <taxon>Sphingobacteriales</taxon>
        <taxon>Sphingobacteriaceae</taxon>
        <taxon>Mucilaginibacter</taxon>
    </lineage>
</organism>
<evidence type="ECO:0008006" key="3">
    <source>
        <dbReference type="Google" id="ProtNLM"/>
    </source>
</evidence>
<dbReference type="RefSeq" id="WP_191162986.1">
    <property type="nucleotide sequence ID" value="NZ_JACWMX010000003.1"/>
</dbReference>
<dbReference type="AlphaFoldDB" id="A0A926S0R6"/>
<comment type="caution">
    <text evidence="1">The sequence shown here is derived from an EMBL/GenBank/DDBJ whole genome shotgun (WGS) entry which is preliminary data.</text>
</comment>